<dbReference type="Pfam" id="PF01557">
    <property type="entry name" value="FAA_hydrolase"/>
    <property type="match status" value="1"/>
</dbReference>
<feature type="domain" description="Fumarylacetoacetase-like C-terminal" evidence="2">
    <location>
        <begin position="17"/>
        <end position="204"/>
    </location>
</feature>
<dbReference type="Gene3D" id="3.90.850.10">
    <property type="entry name" value="Fumarylacetoacetase-like, C-terminal domain"/>
    <property type="match status" value="1"/>
</dbReference>
<evidence type="ECO:0000256" key="1">
    <source>
        <dbReference type="ARBA" id="ARBA00022723"/>
    </source>
</evidence>
<dbReference type="EMBL" id="JBHSBU010000001">
    <property type="protein sequence ID" value="MFC4161121.1"/>
    <property type="molecule type" value="Genomic_DNA"/>
</dbReference>
<proteinExistence type="predicted"/>
<dbReference type="SUPFAM" id="SSF56529">
    <property type="entry name" value="FAH"/>
    <property type="match status" value="1"/>
</dbReference>
<dbReference type="InterPro" id="IPR036663">
    <property type="entry name" value="Fumarylacetoacetase_C_sf"/>
</dbReference>
<dbReference type="RefSeq" id="WP_378166700.1">
    <property type="nucleotide sequence ID" value="NZ_JBHSBU010000001.1"/>
</dbReference>
<dbReference type="PANTHER" id="PTHR11820">
    <property type="entry name" value="ACYLPYRUVASE"/>
    <property type="match status" value="1"/>
</dbReference>
<dbReference type="GO" id="GO:0016787">
    <property type="term" value="F:hydrolase activity"/>
    <property type="evidence" value="ECO:0007669"/>
    <property type="project" value="UniProtKB-KW"/>
</dbReference>
<accession>A0ABV8MUU5</accession>
<keyword evidence="3" id="KW-0378">Hydrolase</keyword>
<organism evidence="3 4">
    <name type="scientific">Chitinimonas lacunae</name>
    <dbReference type="NCBI Taxonomy" id="1963018"/>
    <lineage>
        <taxon>Bacteria</taxon>
        <taxon>Pseudomonadati</taxon>
        <taxon>Pseudomonadota</taxon>
        <taxon>Betaproteobacteria</taxon>
        <taxon>Neisseriales</taxon>
        <taxon>Chitinibacteraceae</taxon>
        <taxon>Chitinimonas</taxon>
    </lineage>
</organism>
<keyword evidence="1" id="KW-0479">Metal-binding</keyword>
<evidence type="ECO:0000259" key="2">
    <source>
        <dbReference type="Pfam" id="PF01557"/>
    </source>
</evidence>
<keyword evidence="4" id="KW-1185">Reference proteome</keyword>
<gene>
    <name evidence="3" type="ORF">ACFOW7_17425</name>
</gene>
<dbReference type="InterPro" id="IPR011234">
    <property type="entry name" value="Fumarylacetoacetase-like_C"/>
</dbReference>
<dbReference type="Proteomes" id="UP001595791">
    <property type="component" value="Unassembled WGS sequence"/>
</dbReference>
<reference evidence="4" key="1">
    <citation type="journal article" date="2019" name="Int. J. Syst. Evol. Microbiol.">
        <title>The Global Catalogue of Microorganisms (GCM) 10K type strain sequencing project: providing services to taxonomists for standard genome sequencing and annotation.</title>
        <authorList>
            <consortium name="The Broad Institute Genomics Platform"/>
            <consortium name="The Broad Institute Genome Sequencing Center for Infectious Disease"/>
            <person name="Wu L."/>
            <person name="Ma J."/>
        </authorList>
    </citation>
    <scope>NUCLEOTIDE SEQUENCE [LARGE SCALE GENOMIC DNA]</scope>
    <source>
        <strain evidence="4">LMG 29894</strain>
    </source>
</reference>
<evidence type="ECO:0000313" key="3">
    <source>
        <dbReference type="EMBL" id="MFC4161121.1"/>
    </source>
</evidence>
<comment type="caution">
    <text evidence="3">The sequence shown here is derived from an EMBL/GenBank/DDBJ whole genome shotgun (WGS) entry which is preliminary data.</text>
</comment>
<dbReference type="PANTHER" id="PTHR11820:SF7">
    <property type="entry name" value="ACYLPYRUVASE FAHD1, MITOCHONDRIAL"/>
    <property type="match status" value="1"/>
</dbReference>
<sequence length="217" mass="23535">MAHIRLQDRSTRPVANIYCIGRNYAAHAAELGNQVEEEPVVFLKPTSALLPEGEPIRLPAFSNDVHFETELVLLIGQGGKSIAPHAAWSHIEGYGLGLDLTARDLQTVAKRKGLPWTLAKGFDGAAVLSEFIPAAAVTDPTTLSFSLDIDGERRQRGEIARMVFDIPTLLAYLSSRFTLQAGDLIFTGTPEGVGPLHSGNRLLLQLDGHLEARFDVA</sequence>
<evidence type="ECO:0000313" key="4">
    <source>
        <dbReference type="Proteomes" id="UP001595791"/>
    </source>
</evidence>
<protein>
    <submittedName>
        <fullName evidence="3">Fumarylacetoacetate hydrolase family protein</fullName>
    </submittedName>
</protein>
<name>A0ABV8MUU5_9NEIS</name>